<dbReference type="AlphaFoldDB" id="A0A1F6G4N1"/>
<name>A0A1F6G4N1_9PROT</name>
<gene>
    <name evidence="1" type="ORF">A2527_14165</name>
</gene>
<comment type="caution">
    <text evidence="1">The sequence shown here is derived from an EMBL/GenBank/DDBJ whole genome shotgun (WGS) entry which is preliminary data.</text>
</comment>
<evidence type="ECO:0000313" key="1">
    <source>
        <dbReference type="EMBL" id="OGG93069.1"/>
    </source>
</evidence>
<dbReference type="STRING" id="1817772.A2527_14165"/>
<reference evidence="1 2" key="1">
    <citation type="journal article" date="2016" name="Nat. Commun.">
        <title>Thousands of microbial genomes shed light on interconnected biogeochemical processes in an aquifer system.</title>
        <authorList>
            <person name="Anantharaman K."/>
            <person name="Brown C.T."/>
            <person name="Hug L.A."/>
            <person name="Sharon I."/>
            <person name="Castelle C.J."/>
            <person name="Probst A.J."/>
            <person name="Thomas B.C."/>
            <person name="Singh A."/>
            <person name="Wilkins M.J."/>
            <person name="Karaoz U."/>
            <person name="Brodie E.L."/>
            <person name="Williams K.H."/>
            <person name="Hubbard S.S."/>
            <person name="Banfield J.F."/>
        </authorList>
    </citation>
    <scope>NUCLEOTIDE SEQUENCE [LARGE SCALE GENOMIC DNA]</scope>
</reference>
<dbReference type="Proteomes" id="UP000178449">
    <property type="component" value="Unassembled WGS sequence"/>
</dbReference>
<organism evidence="1 2">
    <name type="scientific">Candidatus Lambdaproteobacteria bacterium RIFOXYD2_FULL_50_16</name>
    <dbReference type="NCBI Taxonomy" id="1817772"/>
    <lineage>
        <taxon>Bacteria</taxon>
        <taxon>Pseudomonadati</taxon>
        <taxon>Pseudomonadota</taxon>
        <taxon>Candidatus Lambdaproteobacteria</taxon>
    </lineage>
</organism>
<evidence type="ECO:0000313" key="2">
    <source>
        <dbReference type="Proteomes" id="UP000178449"/>
    </source>
</evidence>
<sequence>MHDKANQLVDALRASGFKKEDIEVHLVGGQFEHLGRPAEGGLIQSQGLLDYTVFLSAQGLEELTALQITLTGWWAEVREDRETMVFSFGDDGNGSETFEAVVDLKLAYQLYLAADETGPIQIRGTQYRVAEAPAMPEGL</sequence>
<dbReference type="EMBL" id="MFNE01000053">
    <property type="protein sequence ID" value="OGG93069.1"/>
    <property type="molecule type" value="Genomic_DNA"/>
</dbReference>
<proteinExistence type="predicted"/>
<accession>A0A1F6G4N1</accession>
<protein>
    <submittedName>
        <fullName evidence="1">Uncharacterized protein</fullName>
    </submittedName>
</protein>